<feature type="region of interest" description="Disordered" evidence="1">
    <location>
        <begin position="55"/>
        <end position="100"/>
    </location>
</feature>
<name>A0A225UL15_9STRA</name>
<reference evidence="3" key="1">
    <citation type="submission" date="2017-03" db="EMBL/GenBank/DDBJ databases">
        <title>Phytopthora megakarya and P. palmivora, two closely related causual agents of cacao black pod achieved similar genome size and gene model numbers by different mechanisms.</title>
        <authorList>
            <person name="Ali S."/>
            <person name="Shao J."/>
            <person name="Larry D.J."/>
            <person name="Kronmiller B."/>
            <person name="Shen D."/>
            <person name="Strem M.D."/>
            <person name="Melnick R.L."/>
            <person name="Guiltinan M.J."/>
            <person name="Tyler B.M."/>
            <person name="Meinhardt L.W."/>
            <person name="Bailey B.A."/>
        </authorList>
    </citation>
    <scope>NUCLEOTIDE SEQUENCE [LARGE SCALE GENOMIC DNA]</scope>
    <source>
        <strain evidence="3">zdho120</strain>
    </source>
</reference>
<sequence length="332" mass="36455">EFYRRLREAVFVNSASRIEALDEVAAHALDPNDSSQLVLVKPILLLPAPEFQQGADPPGHAIFAPDATDTKRTGRSRTVRSRSPRHKKQRTAKHQSKATKTYRVQLPTGVPRDVRLAIVGVIDKAATQSKDLVTLFKKKDKTAFHRVISKALDPFSIDENGYATVPELLEQSGALDPEKTSYLRLTTKALARIVLDVTRGRPPKESWVGNKSSGPWKKLLSDRSVLEEAKKIRSAQKAGLYEPELPNIDFAEDDDDSDFEDENSQFTVLPPTHASLSDDDGSLDGDNSSDRESDDKSPPSKPAKNKAPLLDEALPTSDPPSPTKSSAATKSK</sequence>
<feature type="compositionally biased region" description="Basic and acidic residues" evidence="1">
    <location>
        <begin position="288"/>
        <end position="298"/>
    </location>
</feature>
<gene>
    <name evidence="2" type="ORF">PHMEG_00036706</name>
</gene>
<proteinExistence type="predicted"/>
<feature type="compositionally biased region" description="Acidic residues" evidence="1">
    <location>
        <begin position="250"/>
        <end position="263"/>
    </location>
</feature>
<evidence type="ECO:0000313" key="3">
    <source>
        <dbReference type="Proteomes" id="UP000198211"/>
    </source>
</evidence>
<feature type="non-terminal residue" evidence="2">
    <location>
        <position position="1"/>
    </location>
</feature>
<accession>A0A225UL15</accession>
<dbReference type="OrthoDB" id="129801at2759"/>
<dbReference type="AlphaFoldDB" id="A0A225UL15"/>
<evidence type="ECO:0000256" key="1">
    <source>
        <dbReference type="SAM" id="MobiDB-lite"/>
    </source>
</evidence>
<comment type="caution">
    <text evidence="2">The sequence shown here is derived from an EMBL/GenBank/DDBJ whole genome shotgun (WGS) entry which is preliminary data.</text>
</comment>
<protein>
    <submittedName>
        <fullName evidence="2">Uncharacterized protein</fullName>
    </submittedName>
</protein>
<keyword evidence="3" id="KW-1185">Reference proteome</keyword>
<feature type="compositionally biased region" description="Low complexity" evidence="1">
    <location>
        <begin position="323"/>
        <end position="332"/>
    </location>
</feature>
<feature type="region of interest" description="Disordered" evidence="1">
    <location>
        <begin position="234"/>
        <end position="332"/>
    </location>
</feature>
<organism evidence="2 3">
    <name type="scientific">Phytophthora megakarya</name>
    <dbReference type="NCBI Taxonomy" id="4795"/>
    <lineage>
        <taxon>Eukaryota</taxon>
        <taxon>Sar</taxon>
        <taxon>Stramenopiles</taxon>
        <taxon>Oomycota</taxon>
        <taxon>Peronosporomycetes</taxon>
        <taxon>Peronosporales</taxon>
        <taxon>Peronosporaceae</taxon>
        <taxon>Phytophthora</taxon>
    </lineage>
</organism>
<dbReference type="Proteomes" id="UP000198211">
    <property type="component" value="Unassembled WGS sequence"/>
</dbReference>
<dbReference type="EMBL" id="NBNE01015471">
    <property type="protein sequence ID" value="OWY93772.1"/>
    <property type="molecule type" value="Genomic_DNA"/>
</dbReference>
<evidence type="ECO:0000313" key="2">
    <source>
        <dbReference type="EMBL" id="OWY93772.1"/>
    </source>
</evidence>
<feature type="compositionally biased region" description="Basic residues" evidence="1">
    <location>
        <begin position="73"/>
        <end position="97"/>
    </location>
</feature>